<sequence length="310" mass="31845">MCRIIRGTDPGGTDTYFLVPRYAFPVLTVETPGQGNGNGKGGSNGNGNGHRHGCGGPTAGAGLDTLPDGADGPDGPEAPALARDEAAEILAAARAEAAALLARARDEAAAEAAVIREEARRDGYAEGRREGRRAALEEAAAEAQALRRQARAVLEQAEEIRRSTLAGLEDELVTLALEMAGRIVAAQLTAEPATVLAIVKEALEAARVREQAVLYVNPADEAMVQAHRAELTRGLPPGAALQVIADEAVAAGGCRVATGDGQVETSLAARWQALTHALREPAEETGGGRRPDMADDGENGGITGAAAVGF</sequence>
<name>A0A1B7LBM7_9FIRM</name>
<dbReference type="Pfam" id="PF02108">
    <property type="entry name" value="FliH"/>
    <property type="match status" value="1"/>
</dbReference>
<feature type="compositionally biased region" description="Basic and acidic residues" evidence="8">
    <location>
        <begin position="280"/>
        <end position="293"/>
    </location>
</feature>
<evidence type="ECO:0000256" key="7">
    <source>
        <dbReference type="SAM" id="Coils"/>
    </source>
</evidence>
<dbReference type="STRING" id="1838280.A6M21_14595"/>
<dbReference type="PANTHER" id="PTHR34982">
    <property type="entry name" value="YOP PROTEINS TRANSLOCATION PROTEIN L"/>
    <property type="match status" value="1"/>
</dbReference>
<dbReference type="GO" id="GO:0015031">
    <property type="term" value="P:protein transport"/>
    <property type="evidence" value="ECO:0007669"/>
    <property type="project" value="UniProtKB-KW"/>
</dbReference>
<evidence type="ECO:0000256" key="5">
    <source>
        <dbReference type="ARBA" id="ARBA00022927"/>
    </source>
</evidence>
<evidence type="ECO:0000256" key="2">
    <source>
        <dbReference type="ARBA" id="ARBA00006602"/>
    </source>
</evidence>
<evidence type="ECO:0000256" key="4">
    <source>
        <dbReference type="ARBA" id="ARBA00022795"/>
    </source>
</evidence>
<feature type="domain" description="Flagellar assembly protein FliH/Type III secretion system HrpE" evidence="9">
    <location>
        <begin position="147"/>
        <end position="273"/>
    </location>
</feature>
<dbReference type="GO" id="GO:0044781">
    <property type="term" value="P:bacterial-type flagellum organization"/>
    <property type="evidence" value="ECO:0007669"/>
    <property type="project" value="UniProtKB-KW"/>
</dbReference>
<feature type="region of interest" description="Disordered" evidence="8">
    <location>
        <begin position="33"/>
        <end position="79"/>
    </location>
</feature>
<evidence type="ECO:0000256" key="3">
    <source>
        <dbReference type="ARBA" id="ARBA00022448"/>
    </source>
</evidence>
<dbReference type="Proteomes" id="UP000078532">
    <property type="component" value="Unassembled WGS sequence"/>
</dbReference>
<organism evidence="10 11">
    <name type="scientific">Desulfotomaculum copahuensis</name>
    <dbReference type="NCBI Taxonomy" id="1838280"/>
    <lineage>
        <taxon>Bacteria</taxon>
        <taxon>Bacillati</taxon>
        <taxon>Bacillota</taxon>
        <taxon>Clostridia</taxon>
        <taxon>Eubacteriales</taxon>
        <taxon>Desulfotomaculaceae</taxon>
        <taxon>Desulfotomaculum</taxon>
    </lineage>
</organism>
<feature type="region of interest" description="Disordered" evidence="8">
    <location>
        <begin position="280"/>
        <end position="310"/>
    </location>
</feature>
<dbReference type="PANTHER" id="PTHR34982:SF1">
    <property type="entry name" value="FLAGELLAR ASSEMBLY PROTEIN FLIH"/>
    <property type="match status" value="1"/>
</dbReference>
<dbReference type="AlphaFoldDB" id="A0A1B7LBM7"/>
<evidence type="ECO:0000313" key="10">
    <source>
        <dbReference type="EMBL" id="OAT79932.1"/>
    </source>
</evidence>
<accession>A0A1B7LBM7</accession>
<keyword evidence="6" id="KW-1006">Bacterial flagellum protein export</keyword>
<dbReference type="InterPro" id="IPR051472">
    <property type="entry name" value="T3SS_Stator/FliH"/>
</dbReference>
<comment type="caution">
    <text evidence="10">The sequence shown here is derived from an EMBL/GenBank/DDBJ whole genome shotgun (WGS) entry which is preliminary data.</text>
</comment>
<keyword evidence="11" id="KW-1185">Reference proteome</keyword>
<protein>
    <recommendedName>
        <fullName evidence="9">Flagellar assembly protein FliH/Type III secretion system HrpE domain-containing protein</fullName>
    </recommendedName>
</protein>
<keyword evidence="4" id="KW-1005">Bacterial flagellum biogenesis</keyword>
<keyword evidence="5" id="KW-0653">Protein transport</keyword>
<reference evidence="10 11" key="1">
    <citation type="submission" date="2016-04" db="EMBL/GenBank/DDBJ databases">
        <authorList>
            <person name="Evans L.H."/>
            <person name="Alamgir A."/>
            <person name="Owens N."/>
            <person name="Weber N.D."/>
            <person name="Virtaneva K."/>
            <person name="Barbian K."/>
            <person name="Babar A."/>
            <person name="Rosenke K."/>
        </authorList>
    </citation>
    <scope>NUCLEOTIDE SEQUENCE [LARGE SCALE GENOMIC DNA]</scope>
    <source>
        <strain evidence="10 11">LMa1</strain>
    </source>
</reference>
<gene>
    <name evidence="10" type="ORF">A6M21_14595</name>
</gene>
<dbReference type="EMBL" id="LYVF01000188">
    <property type="protein sequence ID" value="OAT79932.1"/>
    <property type="molecule type" value="Genomic_DNA"/>
</dbReference>
<evidence type="ECO:0000256" key="6">
    <source>
        <dbReference type="ARBA" id="ARBA00023225"/>
    </source>
</evidence>
<proteinExistence type="inferred from homology"/>
<evidence type="ECO:0000259" key="9">
    <source>
        <dbReference type="Pfam" id="PF02108"/>
    </source>
</evidence>
<evidence type="ECO:0000256" key="8">
    <source>
        <dbReference type="SAM" id="MobiDB-lite"/>
    </source>
</evidence>
<comment type="similarity">
    <text evidence="2">Belongs to the FliH family.</text>
</comment>
<comment type="function">
    <text evidence="1">Needed for flagellar regrowth and assembly.</text>
</comment>
<feature type="coiled-coil region" evidence="7">
    <location>
        <begin position="129"/>
        <end position="163"/>
    </location>
</feature>
<feature type="compositionally biased region" description="Gly residues" evidence="8">
    <location>
        <begin position="34"/>
        <end position="59"/>
    </location>
</feature>
<keyword evidence="7" id="KW-0175">Coiled coil</keyword>
<dbReference type="GO" id="GO:0005829">
    <property type="term" value="C:cytosol"/>
    <property type="evidence" value="ECO:0007669"/>
    <property type="project" value="TreeGrafter"/>
</dbReference>
<dbReference type="InterPro" id="IPR018035">
    <property type="entry name" value="Flagellar_FliH/T3SS_HrpE"/>
</dbReference>
<dbReference type="SUPFAM" id="SSF160527">
    <property type="entry name" value="V-type ATPase subunit E-like"/>
    <property type="match status" value="1"/>
</dbReference>
<keyword evidence="3" id="KW-0813">Transport</keyword>
<evidence type="ECO:0000313" key="11">
    <source>
        <dbReference type="Proteomes" id="UP000078532"/>
    </source>
</evidence>
<evidence type="ECO:0000256" key="1">
    <source>
        <dbReference type="ARBA" id="ARBA00003041"/>
    </source>
</evidence>